<sequence>MLNGLELHRYLFVVFSKALQVRRAKCEHQNRDPIVWTCHRVMKWIRDIDLKEFADNLQGKGIHGALMALDPSFDTDAMAKALGIPSNKHMLHRHLYEEMKSLSAPHSPLRLRANSHSVERGLGFHGGCSSLPREARVQAIPRAKGSPVHTYKSVEITNV</sequence>
<dbReference type="Ensembl" id="ENSMMOT00000014363.1">
    <property type="protein sequence ID" value="ENSMMOP00000014134.1"/>
    <property type="gene ID" value="ENSMMOG00000010821.1"/>
</dbReference>
<dbReference type="Gene3D" id="1.10.150.50">
    <property type="entry name" value="Transcription Factor, Ets-1"/>
    <property type="match status" value="1"/>
</dbReference>
<dbReference type="InterPro" id="IPR013761">
    <property type="entry name" value="SAM/pointed_sf"/>
</dbReference>
<dbReference type="AlphaFoldDB" id="A0A3Q3WXK9"/>
<proteinExistence type="predicted"/>
<accession>A0A3Q3WXK9</accession>
<dbReference type="STRING" id="94237.ENSMMOP00000014134"/>
<protein>
    <recommendedName>
        <fullName evidence="1">SAM domain-containing protein</fullName>
    </recommendedName>
</protein>
<dbReference type="InterPro" id="IPR037614">
    <property type="entry name" value="Kazrin"/>
</dbReference>
<dbReference type="InterPro" id="IPR001660">
    <property type="entry name" value="SAM"/>
</dbReference>
<dbReference type="SUPFAM" id="SSF47769">
    <property type="entry name" value="SAM/Pointed domain"/>
    <property type="match status" value="1"/>
</dbReference>
<dbReference type="PANTHER" id="PTHR12776:SF2">
    <property type="entry name" value="KAZRIN ISOFORM X1"/>
    <property type="match status" value="1"/>
</dbReference>
<dbReference type="Proteomes" id="UP000261620">
    <property type="component" value="Unplaced"/>
</dbReference>
<keyword evidence="3" id="KW-1185">Reference proteome</keyword>
<organism evidence="2 3">
    <name type="scientific">Mola mola</name>
    <name type="common">Ocean sunfish</name>
    <name type="synonym">Tetraodon mola</name>
    <dbReference type="NCBI Taxonomy" id="94237"/>
    <lineage>
        <taxon>Eukaryota</taxon>
        <taxon>Metazoa</taxon>
        <taxon>Chordata</taxon>
        <taxon>Craniata</taxon>
        <taxon>Vertebrata</taxon>
        <taxon>Euteleostomi</taxon>
        <taxon>Actinopterygii</taxon>
        <taxon>Neopterygii</taxon>
        <taxon>Teleostei</taxon>
        <taxon>Neoteleostei</taxon>
        <taxon>Acanthomorphata</taxon>
        <taxon>Eupercaria</taxon>
        <taxon>Tetraodontiformes</taxon>
        <taxon>Molidae</taxon>
        <taxon>Mola</taxon>
    </lineage>
</organism>
<evidence type="ECO:0000259" key="1">
    <source>
        <dbReference type="Pfam" id="PF07647"/>
    </source>
</evidence>
<name>A0A3Q3WXK9_MOLML</name>
<feature type="domain" description="SAM" evidence="1">
    <location>
        <begin position="35"/>
        <end position="91"/>
    </location>
</feature>
<evidence type="ECO:0000313" key="3">
    <source>
        <dbReference type="Proteomes" id="UP000261620"/>
    </source>
</evidence>
<reference evidence="2" key="1">
    <citation type="submission" date="2025-08" db="UniProtKB">
        <authorList>
            <consortium name="Ensembl"/>
        </authorList>
    </citation>
    <scope>IDENTIFICATION</scope>
</reference>
<dbReference type="OMA" id="VRRAKCE"/>
<dbReference type="PANTHER" id="PTHR12776">
    <property type="entry name" value="KAZRIN-RELATED"/>
    <property type="match status" value="1"/>
</dbReference>
<dbReference type="Pfam" id="PF07647">
    <property type="entry name" value="SAM_2"/>
    <property type="match status" value="1"/>
</dbReference>
<reference evidence="2" key="2">
    <citation type="submission" date="2025-09" db="UniProtKB">
        <authorList>
            <consortium name="Ensembl"/>
        </authorList>
    </citation>
    <scope>IDENTIFICATION</scope>
</reference>
<evidence type="ECO:0000313" key="2">
    <source>
        <dbReference type="Ensembl" id="ENSMMOP00000014134.1"/>
    </source>
</evidence>